<feature type="region of interest" description="Disordered" evidence="6">
    <location>
        <begin position="179"/>
        <end position="216"/>
    </location>
</feature>
<dbReference type="InterPro" id="IPR050910">
    <property type="entry name" value="JMJD6_ArgDemeth/LysHydrox"/>
</dbReference>
<dbReference type="Pfam" id="PF13621">
    <property type="entry name" value="Cupin_8"/>
    <property type="match status" value="1"/>
</dbReference>
<protein>
    <recommendedName>
        <fullName evidence="7">JmjC domain-containing protein</fullName>
    </recommendedName>
</protein>
<dbReference type="GO" id="GO:0046872">
    <property type="term" value="F:metal ion binding"/>
    <property type="evidence" value="ECO:0007669"/>
    <property type="project" value="UniProtKB-KW"/>
</dbReference>
<sequence>MQHWYQPHPYGVLPKGNAMGDESLQLCRRMGSLYTARDRSEADELECTLELVSFLDPISACRLSSTCSAWYAFLHVSDFWKRLYQSLSPERLRFRKDWKTSCIHAWEAHRIQQTKVLLQNGDMTTGRRSVSARAVNFTHRPMRCDRPIFNDILFQSWMCTIMPMDYRLIKVAPMPRKEGDKASSSYGGGECSSDDDMGAGSVCRPRHAERGAADAPAARWQYKSKLKPIPRADGSRMSPDDFQATYERAGVPVILTGIATQWPIYSILQGSFRRMAQPELFRGGTQDTPMRCEHTTMTAAEYLEYATTQNDERPIYLFDAEFGDALRADSLFTVPPMCAVDDYFNVMGKDRPKYRWLIAGPARGGSSFHVDPNMTHAWNACLTGRKRWILFPPNEPPPGVHPSEDMSEVTTPVSLTEWLMNFYDESVAKLKNCGYEGVCEEGEVMYVPAGWWHFVVNLEDSVALTQNYVSRTNLPKVIQFLRTMKSSISGVDEDADGANMQMVARRREGFAEEFVAAMRVSHREITKDAEQLLEDAATARRNKRPREVKVEMLEAESDGFSFSF</sequence>
<evidence type="ECO:0000313" key="8">
    <source>
        <dbReference type="EMBL" id="CUG93348.1"/>
    </source>
</evidence>
<dbReference type="SUPFAM" id="SSF51197">
    <property type="entry name" value="Clavaminate synthase-like"/>
    <property type="match status" value="1"/>
</dbReference>
<evidence type="ECO:0000256" key="2">
    <source>
        <dbReference type="ARBA" id="ARBA00022723"/>
    </source>
</evidence>
<keyword evidence="3" id="KW-0560">Oxidoreductase</keyword>
<keyword evidence="9" id="KW-1185">Reference proteome</keyword>
<dbReference type="GO" id="GO:0016491">
    <property type="term" value="F:oxidoreductase activity"/>
    <property type="evidence" value="ECO:0007669"/>
    <property type="project" value="UniProtKB-KW"/>
</dbReference>
<evidence type="ECO:0000256" key="6">
    <source>
        <dbReference type="SAM" id="MobiDB-lite"/>
    </source>
</evidence>
<dbReference type="Gene3D" id="1.20.1280.50">
    <property type="match status" value="1"/>
</dbReference>
<dbReference type="AlphaFoldDB" id="A0A0S4JT19"/>
<evidence type="ECO:0000313" key="9">
    <source>
        <dbReference type="Proteomes" id="UP000051952"/>
    </source>
</evidence>
<dbReference type="OMA" id="WMCTILP"/>
<dbReference type="OrthoDB" id="424465at2759"/>
<dbReference type="Pfam" id="PF12937">
    <property type="entry name" value="F-box-like"/>
    <property type="match status" value="1"/>
</dbReference>
<feature type="domain" description="JmjC" evidence="7">
    <location>
        <begin position="323"/>
        <end position="485"/>
    </location>
</feature>
<dbReference type="PANTHER" id="PTHR12480">
    <property type="entry name" value="ARGININE DEMETHYLASE AND LYSYL-HYDROXYLASE JMJD"/>
    <property type="match status" value="1"/>
</dbReference>
<dbReference type="SUPFAM" id="SSF81383">
    <property type="entry name" value="F-box domain"/>
    <property type="match status" value="1"/>
</dbReference>
<keyword evidence="2" id="KW-0479">Metal-binding</keyword>
<dbReference type="PANTHER" id="PTHR12480:SF21">
    <property type="entry name" value="JMJC DOMAIN-CONTAINING PROTEIN 8"/>
    <property type="match status" value="1"/>
</dbReference>
<dbReference type="InterPro" id="IPR003347">
    <property type="entry name" value="JmjC_dom"/>
</dbReference>
<dbReference type="InterPro" id="IPR041667">
    <property type="entry name" value="Cupin_8"/>
</dbReference>
<name>A0A0S4JT19_BODSA</name>
<dbReference type="VEuPathDB" id="TriTrypDB:BSAL_42190"/>
<reference evidence="9" key="1">
    <citation type="submission" date="2015-09" db="EMBL/GenBank/DDBJ databases">
        <authorList>
            <consortium name="Pathogen Informatics"/>
        </authorList>
    </citation>
    <scope>NUCLEOTIDE SEQUENCE [LARGE SCALE GENOMIC DNA]</scope>
    <source>
        <strain evidence="9">Lake Konstanz</strain>
    </source>
</reference>
<evidence type="ECO:0000259" key="7">
    <source>
        <dbReference type="PROSITE" id="PS51184"/>
    </source>
</evidence>
<dbReference type="Proteomes" id="UP000051952">
    <property type="component" value="Unassembled WGS sequence"/>
</dbReference>
<dbReference type="InterPro" id="IPR036047">
    <property type="entry name" value="F-box-like_dom_sf"/>
</dbReference>
<organism evidence="8 9">
    <name type="scientific">Bodo saltans</name>
    <name type="common">Flagellated protozoan</name>
    <dbReference type="NCBI Taxonomy" id="75058"/>
    <lineage>
        <taxon>Eukaryota</taxon>
        <taxon>Discoba</taxon>
        <taxon>Euglenozoa</taxon>
        <taxon>Kinetoplastea</taxon>
        <taxon>Metakinetoplastina</taxon>
        <taxon>Eubodonida</taxon>
        <taxon>Bodonidae</taxon>
        <taxon>Bodo</taxon>
    </lineage>
</organism>
<dbReference type="EMBL" id="CYKH01002144">
    <property type="protein sequence ID" value="CUG93348.1"/>
    <property type="molecule type" value="Genomic_DNA"/>
</dbReference>
<evidence type="ECO:0000256" key="1">
    <source>
        <dbReference type="ARBA" id="ARBA00004123"/>
    </source>
</evidence>
<evidence type="ECO:0000256" key="4">
    <source>
        <dbReference type="ARBA" id="ARBA00023004"/>
    </source>
</evidence>
<dbReference type="Gene3D" id="2.60.120.650">
    <property type="entry name" value="Cupin"/>
    <property type="match status" value="1"/>
</dbReference>
<keyword evidence="5" id="KW-0539">Nucleus</keyword>
<gene>
    <name evidence="8" type="ORF">BSAL_42190</name>
</gene>
<dbReference type="PROSITE" id="PS51184">
    <property type="entry name" value="JMJC"/>
    <property type="match status" value="1"/>
</dbReference>
<evidence type="ECO:0000256" key="3">
    <source>
        <dbReference type="ARBA" id="ARBA00023002"/>
    </source>
</evidence>
<dbReference type="GO" id="GO:0000987">
    <property type="term" value="F:cis-regulatory region sequence-specific DNA binding"/>
    <property type="evidence" value="ECO:0007669"/>
    <property type="project" value="TreeGrafter"/>
</dbReference>
<evidence type="ECO:0000256" key="5">
    <source>
        <dbReference type="ARBA" id="ARBA00023242"/>
    </source>
</evidence>
<dbReference type="FunFam" id="2.60.120.650:FF:000045">
    <property type="entry name" value="F-box protein At1g78280"/>
    <property type="match status" value="1"/>
</dbReference>
<proteinExistence type="predicted"/>
<keyword evidence="4" id="KW-0408">Iron</keyword>
<dbReference type="SMART" id="SM00558">
    <property type="entry name" value="JmjC"/>
    <property type="match status" value="1"/>
</dbReference>
<dbReference type="GO" id="GO:0005634">
    <property type="term" value="C:nucleus"/>
    <property type="evidence" value="ECO:0007669"/>
    <property type="project" value="UniProtKB-SubCell"/>
</dbReference>
<comment type="subcellular location">
    <subcellularLocation>
        <location evidence="1">Nucleus</location>
    </subcellularLocation>
</comment>
<dbReference type="InterPro" id="IPR001810">
    <property type="entry name" value="F-box_dom"/>
</dbReference>
<accession>A0A0S4JT19</accession>